<name>A0A1M4S5X3_9GAMM</name>
<dbReference type="RefSeq" id="WP_072754647.1">
    <property type="nucleotide sequence ID" value="NZ_FQUK01000001.1"/>
</dbReference>
<dbReference type="OrthoDB" id="9772295at2"/>
<dbReference type="Proteomes" id="UP000242857">
    <property type="component" value="Unassembled WGS sequence"/>
</dbReference>
<accession>A0A1M4S5X3</accession>
<dbReference type="STRING" id="213588.SAMN02745204_00069"/>
<keyword evidence="2" id="KW-1185">Reference proteome</keyword>
<evidence type="ECO:0000313" key="1">
    <source>
        <dbReference type="EMBL" id="SHE27603.1"/>
    </source>
</evidence>
<dbReference type="Pfam" id="PF08811">
    <property type="entry name" value="DUF1800"/>
    <property type="match status" value="1"/>
</dbReference>
<organism evidence="1 2">
    <name type="scientific">Thermomonas hydrothermalis</name>
    <dbReference type="NCBI Taxonomy" id="213588"/>
    <lineage>
        <taxon>Bacteria</taxon>
        <taxon>Pseudomonadati</taxon>
        <taxon>Pseudomonadota</taxon>
        <taxon>Gammaproteobacteria</taxon>
        <taxon>Lysobacterales</taxon>
        <taxon>Lysobacteraceae</taxon>
        <taxon>Thermomonas</taxon>
    </lineage>
</organism>
<dbReference type="AlphaFoldDB" id="A0A1M4S5X3"/>
<reference evidence="2" key="1">
    <citation type="submission" date="2016-11" db="EMBL/GenBank/DDBJ databases">
        <authorList>
            <person name="Varghese N."/>
            <person name="Submissions S."/>
        </authorList>
    </citation>
    <scope>NUCLEOTIDE SEQUENCE [LARGE SCALE GENOMIC DNA]</scope>
    <source>
        <strain evidence="2">DSM 14834</strain>
    </source>
</reference>
<gene>
    <name evidence="1" type="ORF">SAMN02745204_00069</name>
</gene>
<evidence type="ECO:0000313" key="2">
    <source>
        <dbReference type="Proteomes" id="UP000242857"/>
    </source>
</evidence>
<protein>
    <submittedName>
        <fullName evidence="1">Uncharacterized conserved protein, DUF1800 family</fullName>
    </submittedName>
</protein>
<sequence length="465" mass="50291">MTMLSATSAANRFGVGARPGDLEQIDRDPHAWLLAQLRPTPLPAALTGLPSSADYLGQYRQVLTLRQQVRKRGADGDAQAARMEAARLLRQGVLRELVLRQQVAVTTADGFRERLVRFWSNHFAISVDKRVAALFAAPMEREAIRPHVTGRFVDLLRAVERHPGMLLYLDNAQSVGDDSPAAQRARRRMAGAAAGRRRGLNENLAREILELHTVGVDAGYTQQDVTEFARAITGWSVAPGAGDAFVFRAAAHEPGARRVLGKTYRQAGEQQGLAILDDLAVHPATAGHVSLKLARHFVADTPPPALVARMRKAWLDSGGDLPTVYRTMLEDPAAWQAQARKFRTPDDFILAALRACGLHTDDDLGLALRLQGQLGQPVFQPRSPAGFGDLAADWGGPDALFKRVQAAQALANRMSEPAGITPLALGQAVLGEALDGQTATALRRAESIQQGVALLLASPAFQWRA</sequence>
<dbReference type="InterPro" id="IPR014917">
    <property type="entry name" value="DUF1800"/>
</dbReference>
<dbReference type="EMBL" id="FQUK01000001">
    <property type="protein sequence ID" value="SHE27603.1"/>
    <property type="molecule type" value="Genomic_DNA"/>
</dbReference>
<proteinExistence type="predicted"/>